<dbReference type="OrthoDB" id="656394at2759"/>
<dbReference type="STRING" id="888268.A0A1E5VCS8"/>
<evidence type="ECO:0000313" key="1">
    <source>
        <dbReference type="EMBL" id="OEL22845.1"/>
    </source>
</evidence>
<accession>A0A1E5VCS8</accession>
<reference evidence="1 2" key="1">
    <citation type="submission" date="2016-09" db="EMBL/GenBank/DDBJ databases">
        <title>The draft genome of Dichanthelium oligosanthes: A C3 panicoid grass species.</title>
        <authorList>
            <person name="Studer A.J."/>
            <person name="Schnable J.C."/>
            <person name="Brutnell T.P."/>
        </authorList>
    </citation>
    <scope>NUCLEOTIDE SEQUENCE [LARGE SCALE GENOMIC DNA]</scope>
    <source>
        <strain evidence="2">cv. Kellogg 1175</strain>
        <tissue evidence="1">Leaf</tissue>
    </source>
</reference>
<organism evidence="1 2">
    <name type="scientific">Dichanthelium oligosanthes</name>
    <dbReference type="NCBI Taxonomy" id="888268"/>
    <lineage>
        <taxon>Eukaryota</taxon>
        <taxon>Viridiplantae</taxon>
        <taxon>Streptophyta</taxon>
        <taxon>Embryophyta</taxon>
        <taxon>Tracheophyta</taxon>
        <taxon>Spermatophyta</taxon>
        <taxon>Magnoliopsida</taxon>
        <taxon>Liliopsida</taxon>
        <taxon>Poales</taxon>
        <taxon>Poaceae</taxon>
        <taxon>PACMAD clade</taxon>
        <taxon>Panicoideae</taxon>
        <taxon>Panicodae</taxon>
        <taxon>Paniceae</taxon>
        <taxon>Dichantheliinae</taxon>
        <taxon>Dichanthelium</taxon>
    </lineage>
</organism>
<sequence>MAMARAAVGCSAGQCESYSGPAGPDFLAYLAASSPSLRSLHMTAFFHLPGKEYTERATVIPSFPMLERLVLSDDACKLYMYEPMMGSELRVRLEKMVNDLNMLK</sequence>
<protein>
    <submittedName>
        <fullName evidence="1">Uncharacterized protein</fullName>
    </submittedName>
</protein>
<comment type="caution">
    <text evidence="1">The sequence shown here is derived from an EMBL/GenBank/DDBJ whole genome shotgun (WGS) entry which is preliminary data.</text>
</comment>
<proteinExistence type="predicted"/>
<gene>
    <name evidence="1" type="ORF">BAE44_0016135</name>
</gene>
<dbReference type="Proteomes" id="UP000095767">
    <property type="component" value="Unassembled WGS sequence"/>
</dbReference>
<dbReference type="EMBL" id="LWDX02044342">
    <property type="protein sequence ID" value="OEL22845.1"/>
    <property type="molecule type" value="Genomic_DNA"/>
</dbReference>
<dbReference type="AlphaFoldDB" id="A0A1E5VCS8"/>
<name>A0A1E5VCS8_9POAL</name>
<keyword evidence="2" id="KW-1185">Reference proteome</keyword>
<evidence type="ECO:0000313" key="2">
    <source>
        <dbReference type="Proteomes" id="UP000095767"/>
    </source>
</evidence>